<evidence type="ECO:0000313" key="8">
    <source>
        <dbReference type="Proteomes" id="UP000515124"/>
    </source>
</evidence>
<keyword evidence="8" id="KW-1185">Reference proteome</keyword>
<feature type="compositionally biased region" description="Basic and acidic residues" evidence="6">
    <location>
        <begin position="137"/>
        <end position="156"/>
    </location>
</feature>
<feature type="zinc finger region" description="C3H1-type" evidence="5">
    <location>
        <begin position="461"/>
        <end position="489"/>
    </location>
</feature>
<feature type="domain" description="C3H1-type" evidence="7">
    <location>
        <begin position="507"/>
        <end position="535"/>
    </location>
</feature>
<gene>
    <name evidence="9" type="primary">LOC110756180</name>
</gene>
<evidence type="ECO:0000259" key="7">
    <source>
        <dbReference type="PROSITE" id="PS50103"/>
    </source>
</evidence>
<evidence type="ECO:0000256" key="2">
    <source>
        <dbReference type="ARBA" id="ARBA00022771"/>
    </source>
</evidence>
<keyword evidence="1 5" id="KW-0479">Metal-binding</keyword>
<feature type="region of interest" description="Disordered" evidence="6">
    <location>
        <begin position="101"/>
        <end position="294"/>
    </location>
</feature>
<dbReference type="Proteomes" id="UP000515124">
    <property type="component" value="Unplaced"/>
</dbReference>
<feature type="compositionally biased region" description="Basic and acidic residues" evidence="6">
    <location>
        <begin position="208"/>
        <end position="292"/>
    </location>
</feature>
<sequence>MWPSAHLLLPAAAAAAPVLYRFYKYLRPEVIRVPQNPPELSDLDLAILEEIRKLGPALLDKILKDPTLLDEFRKIDPAILQEFRKLDPAIIGKILQSCLKDNKEGEEEADRSSCSGRETAKQNENGNEETDGGGGESKNENGVEVEKKVVDEERSRSQHYPVRPGAVEGKTGRKNKKTNQVSKDKMKEREGLAAEKPGQTECKVSKNKMKEREGLAEKPGKTECKVSKNKMKEGEGLAEKPGKTECKVSKNKMKEREGLAEKPGKTECKVSKNKMKEREGLAEKPGKTEFKNYFRSGGRKSGNACALNPRRGEASVAPILENFMGLPIRPGEKDCPSYMQTLSCMYGTKCRFNHPDPTPVGESDPPSGNGNGGPASLRGALSATAARCYAPISLNNAPLYEPIMTPPSQEFPSQNTEWNGYQAPERSMPATPPYVMNHLVTETNTYEQYPQQKQVQEFPERPGQPVCLYFSRAGDCKHKSNCKYHHPKNQTAVPPSCALSDKGLPLRPGQNICTQYSAYGICNSGPACKFNHPSI</sequence>
<feature type="zinc finger region" description="C3H1-type" evidence="5">
    <location>
        <begin position="329"/>
        <end position="357"/>
    </location>
</feature>
<evidence type="ECO:0000256" key="4">
    <source>
        <dbReference type="ARBA" id="ARBA00023125"/>
    </source>
</evidence>
<keyword evidence="3 5" id="KW-0862">Zinc</keyword>
<dbReference type="GO" id="GO:0003677">
    <property type="term" value="F:DNA binding"/>
    <property type="evidence" value="ECO:0007669"/>
    <property type="project" value="UniProtKB-KW"/>
</dbReference>
<feature type="domain" description="C3H1-type" evidence="7">
    <location>
        <begin position="461"/>
        <end position="489"/>
    </location>
</feature>
<proteinExistence type="predicted"/>
<dbReference type="GO" id="GO:0008270">
    <property type="term" value="F:zinc ion binding"/>
    <property type="evidence" value="ECO:0007669"/>
    <property type="project" value="UniProtKB-KW"/>
</dbReference>
<dbReference type="PANTHER" id="PTHR12506:SF20">
    <property type="entry name" value="ZINC FINGER CCCH DOMAIN-CONTAINING PROTEIN 67"/>
    <property type="match status" value="1"/>
</dbReference>
<evidence type="ECO:0000256" key="1">
    <source>
        <dbReference type="ARBA" id="ARBA00022723"/>
    </source>
</evidence>
<keyword evidence="4" id="KW-0238">DNA-binding</keyword>
<accession>A0A6P5SG58</accession>
<evidence type="ECO:0000256" key="3">
    <source>
        <dbReference type="ARBA" id="ARBA00022833"/>
    </source>
</evidence>
<organism evidence="8 9">
    <name type="scientific">Prunus avium</name>
    <name type="common">Cherry</name>
    <name type="synonym">Cerasus avium</name>
    <dbReference type="NCBI Taxonomy" id="42229"/>
    <lineage>
        <taxon>Eukaryota</taxon>
        <taxon>Viridiplantae</taxon>
        <taxon>Streptophyta</taxon>
        <taxon>Embryophyta</taxon>
        <taxon>Tracheophyta</taxon>
        <taxon>Spermatophyta</taxon>
        <taxon>Magnoliopsida</taxon>
        <taxon>eudicotyledons</taxon>
        <taxon>Gunneridae</taxon>
        <taxon>Pentapetalae</taxon>
        <taxon>rosids</taxon>
        <taxon>fabids</taxon>
        <taxon>Rosales</taxon>
        <taxon>Rosaceae</taxon>
        <taxon>Amygdaloideae</taxon>
        <taxon>Amygdaleae</taxon>
        <taxon>Prunus</taxon>
    </lineage>
</organism>
<dbReference type="PROSITE" id="PS50103">
    <property type="entry name" value="ZF_C3H1"/>
    <property type="match status" value="3"/>
</dbReference>
<dbReference type="Pfam" id="PF00642">
    <property type="entry name" value="zf-CCCH"/>
    <property type="match status" value="3"/>
</dbReference>
<dbReference type="InterPro" id="IPR000571">
    <property type="entry name" value="Znf_CCCH"/>
</dbReference>
<dbReference type="GeneID" id="110756180"/>
<name>A0A6P5SG58_PRUAV</name>
<evidence type="ECO:0000256" key="6">
    <source>
        <dbReference type="SAM" id="MobiDB-lite"/>
    </source>
</evidence>
<dbReference type="SMART" id="SM00356">
    <property type="entry name" value="ZnF_C3H1"/>
    <property type="match status" value="3"/>
</dbReference>
<dbReference type="AlphaFoldDB" id="A0A6P5SG58"/>
<feature type="compositionally biased region" description="Basic and acidic residues" evidence="6">
    <location>
        <begin position="182"/>
        <end position="193"/>
    </location>
</feature>
<dbReference type="InterPro" id="IPR050974">
    <property type="entry name" value="Plant_ZF_CCCH"/>
</dbReference>
<dbReference type="Gene3D" id="4.10.1000.10">
    <property type="entry name" value="Zinc finger, CCCH-type"/>
    <property type="match status" value="1"/>
</dbReference>
<dbReference type="PANTHER" id="PTHR12506">
    <property type="entry name" value="PROTEIN PHOSPHATASE RELATED"/>
    <property type="match status" value="1"/>
</dbReference>
<dbReference type="GO" id="GO:0003729">
    <property type="term" value="F:mRNA binding"/>
    <property type="evidence" value="ECO:0007669"/>
    <property type="project" value="TreeGrafter"/>
</dbReference>
<dbReference type="SUPFAM" id="SSF90229">
    <property type="entry name" value="CCCH zinc finger"/>
    <property type="match status" value="2"/>
</dbReference>
<keyword evidence="2 5" id="KW-0863">Zinc-finger</keyword>
<feature type="domain" description="C3H1-type" evidence="7">
    <location>
        <begin position="329"/>
        <end position="357"/>
    </location>
</feature>
<evidence type="ECO:0000313" key="9">
    <source>
        <dbReference type="RefSeq" id="XP_021813272.1"/>
    </source>
</evidence>
<reference evidence="9" key="1">
    <citation type="submission" date="2025-08" db="UniProtKB">
        <authorList>
            <consortium name="RefSeq"/>
        </authorList>
    </citation>
    <scope>IDENTIFICATION</scope>
</reference>
<feature type="region of interest" description="Disordered" evidence="6">
    <location>
        <begin position="355"/>
        <end position="376"/>
    </location>
</feature>
<evidence type="ECO:0000256" key="5">
    <source>
        <dbReference type="PROSITE-ProRule" id="PRU00723"/>
    </source>
</evidence>
<dbReference type="InterPro" id="IPR036855">
    <property type="entry name" value="Znf_CCCH_sf"/>
</dbReference>
<protein>
    <submittedName>
        <fullName evidence="9">Zinc finger CCCH domain-containing protein 67-like isoform X3</fullName>
    </submittedName>
</protein>
<dbReference type="RefSeq" id="XP_021813272.1">
    <property type="nucleotide sequence ID" value="XM_021957580.1"/>
</dbReference>
<feature type="zinc finger region" description="C3H1-type" evidence="5">
    <location>
        <begin position="507"/>
        <end position="535"/>
    </location>
</feature>